<evidence type="ECO:0000259" key="2">
    <source>
        <dbReference type="Pfam" id="PF17881"/>
    </source>
</evidence>
<evidence type="ECO:0000256" key="1">
    <source>
        <dbReference type="SAM" id="Phobius"/>
    </source>
</evidence>
<dbReference type="InterPro" id="IPR046350">
    <property type="entry name" value="Cystatin_sf"/>
</dbReference>
<dbReference type="Pfam" id="PF17881">
    <property type="entry name" value="TseB"/>
    <property type="match status" value="1"/>
</dbReference>
<feature type="transmembrane region" description="Helical" evidence="1">
    <location>
        <begin position="9"/>
        <end position="31"/>
    </location>
</feature>
<organism evidence="3 4">
    <name type="scientific">Streptococcus dentapri</name>
    <dbReference type="NCBI Taxonomy" id="573564"/>
    <lineage>
        <taxon>Bacteria</taxon>
        <taxon>Bacillati</taxon>
        <taxon>Bacillota</taxon>
        <taxon>Bacilli</taxon>
        <taxon>Lactobacillales</taxon>
        <taxon>Streptococcaceae</taxon>
        <taxon>Streptococcus</taxon>
    </lineage>
</organism>
<evidence type="ECO:0000313" key="3">
    <source>
        <dbReference type="EMBL" id="MFC3932796.1"/>
    </source>
</evidence>
<dbReference type="InterPro" id="IPR041401">
    <property type="entry name" value="TseB-like_dom"/>
</dbReference>
<reference evidence="4" key="1">
    <citation type="journal article" date="2019" name="Int. J. Syst. Evol. Microbiol.">
        <title>The Global Catalogue of Microorganisms (GCM) 10K type strain sequencing project: providing services to taxonomists for standard genome sequencing and annotation.</title>
        <authorList>
            <consortium name="The Broad Institute Genomics Platform"/>
            <consortium name="The Broad Institute Genome Sequencing Center for Infectious Disease"/>
            <person name="Wu L."/>
            <person name="Ma J."/>
        </authorList>
    </citation>
    <scope>NUCLEOTIDE SEQUENCE [LARGE SCALE GENOMIC DNA]</scope>
    <source>
        <strain evidence="4">CCUG 58728</strain>
    </source>
</reference>
<gene>
    <name evidence="3" type="ORF">ACFOSE_08535</name>
</gene>
<name>A0ABV8D3B4_9STRE</name>
<dbReference type="EMBL" id="JBHSAC010000073">
    <property type="protein sequence ID" value="MFC3932796.1"/>
    <property type="molecule type" value="Genomic_DNA"/>
</dbReference>
<keyword evidence="1" id="KW-0472">Membrane</keyword>
<dbReference type="Gene3D" id="3.10.450.40">
    <property type="match status" value="2"/>
</dbReference>
<comment type="caution">
    <text evidence="3">The sequence shown here is derived from an EMBL/GenBank/DDBJ whole genome shotgun (WGS) entry which is preliminary data.</text>
</comment>
<proteinExistence type="predicted"/>
<sequence length="159" mass="17916">MKKTKNKPFWLYFIGVFLVLIALSAGIYAFFVAAVRPHQEAEKQAIKTAKEYVDFASVTDFQQYNGKEVFYTVFGKNDAGEQLMVAISKKHQGQVYIYKDDQGISARQAEAVAKKEGAHKVEQITFGIVNGSAIWEVHADSAYYLIDFETGQFIKKEGL</sequence>
<protein>
    <submittedName>
        <fullName evidence="3">DUF5590 domain-containing protein</fullName>
    </submittedName>
</protein>
<feature type="domain" description="Cell wall elongation regulator TseB-like" evidence="2">
    <location>
        <begin position="44"/>
        <end position="87"/>
    </location>
</feature>
<keyword evidence="4" id="KW-1185">Reference proteome</keyword>
<dbReference type="SUPFAM" id="SSF54403">
    <property type="entry name" value="Cystatin/monellin"/>
    <property type="match status" value="2"/>
</dbReference>
<keyword evidence="1" id="KW-1133">Transmembrane helix</keyword>
<keyword evidence="1" id="KW-0812">Transmembrane</keyword>
<accession>A0ABV8D3B4</accession>
<dbReference type="Proteomes" id="UP001595901">
    <property type="component" value="Unassembled WGS sequence"/>
</dbReference>
<evidence type="ECO:0000313" key="4">
    <source>
        <dbReference type="Proteomes" id="UP001595901"/>
    </source>
</evidence>